<dbReference type="SUPFAM" id="SSF56925">
    <property type="entry name" value="OMPA-like"/>
    <property type="match status" value="1"/>
</dbReference>
<organism evidence="2 3">
    <name type="scientific">Flavobacterium soyae</name>
    <dbReference type="NCBI Taxonomy" id="2903098"/>
    <lineage>
        <taxon>Bacteria</taxon>
        <taxon>Pseudomonadati</taxon>
        <taxon>Bacteroidota</taxon>
        <taxon>Flavobacteriia</taxon>
        <taxon>Flavobacteriales</taxon>
        <taxon>Flavobacteriaceae</taxon>
        <taxon>Flavobacterium</taxon>
    </lineage>
</organism>
<dbReference type="Proteomes" id="UP001623852">
    <property type="component" value="Chromosome"/>
</dbReference>
<name>A0ABZ2UEH1_9FLAO</name>
<dbReference type="Gene3D" id="2.40.160.20">
    <property type="match status" value="1"/>
</dbReference>
<protein>
    <submittedName>
        <fullName evidence="2">Porin family protein</fullName>
    </submittedName>
</protein>
<dbReference type="EMBL" id="CP150845">
    <property type="protein sequence ID" value="WYZ19522.1"/>
    <property type="molecule type" value="Genomic_DNA"/>
</dbReference>
<gene>
    <name evidence="2" type="ORF">AABD74_20435</name>
</gene>
<evidence type="ECO:0000313" key="3">
    <source>
        <dbReference type="Proteomes" id="UP001623852"/>
    </source>
</evidence>
<reference evidence="2 3" key="1">
    <citation type="submission" date="2024-03" db="EMBL/GenBank/DDBJ databases">
        <title>Flavobacterium soyae.</title>
        <authorList>
            <person name="Zheng W."/>
        </authorList>
    </citation>
    <scope>NUCLEOTIDE SEQUENCE [LARGE SCALE GENOMIC DNA]</scope>
    <source>
        <strain evidence="2 3">55</strain>
    </source>
</reference>
<dbReference type="InterPro" id="IPR011250">
    <property type="entry name" value="OMP/PagP_B-barrel"/>
</dbReference>
<accession>A0ABZ2UEH1</accession>
<dbReference type="Pfam" id="PF13568">
    <property type="entry name" value="OMP_b-brl_2"/>
    <property type="match status" value="1"/>
</dbReference>
<keyword evidence="3" id="KW-1185">Reference proteome</keyword>
<feature type="domain" description="Outer membrane protein beta-barrel" evidence="1">
    <location>
        <begin position="20"/>
        <end position="202"/>
    </location>
</feature>
<evidence type="ECO:0000313" key="2">
    <source>
        <dbReference type="EMBL" id="WYZ19522.1"/>
    </source>
</evidence>
<sequence>MKKITFLFFTIVLITLKTSAQDSKVKFGIQGGLNYSSLRGYDGFVDDNPGFAYLFGFSFQHEIQENLSIKVDFNYERKTQISKSTISLIDNAESPLPIEQSIYKSKTTTYLNYIVLPIMIKYNFSNDKSFYINGGPYLGYLLKSGIKSESNAPSIYNGDVEDTKNRKSLDYGISAGIGKEFKLNENHNFYIELRENLGLANIAKGEVMNGGTIKTNSLNLLAGFTF</sequence>
<dbReference type="RefSeq" id="WP_406844121.1">
    <property type="nucleotide sequence ID" value="NZ_CP150845.1"/>
</dbReference>
<evidence type="ECO:0000259" key="1">
    <source>
        <dbReference type="Pfam" id="PF13568"/>
    </source>
</evidence>
<dbReference type="InterPro" id="IPR025665">
    <property type="entry name" value="Beta-barrel_OMP_2"/>
</dbReference>
<proteinExistence type="predicted"/>